<dbReference type="CDD" id="cd04657">
    <property type="entry name" value="Piwi_ago-like"/>
    <property type="match status" value="1"/>
</dbReference>
<evidence type="ECO:0000259" key="6">
    <source>
        <dbReference type="PROSITE" id="PS50821"/>
    </source>
</evidence>
<sequence>MQSLTLSQHAPPSSSSPENIGRLVPIKRSDVGTNAMRKVSLRANHFPINFMAEKMIWHYDVDIKLQRPHGNGRPPKKPQFNLSMIRNKLSLDDPINFPLEMTAYDGKKNLFSVVELPTGEFTVKLFEVSYVVSLKLVNELKFSKDYLSGTGKVLSVPRDILQAMDLAMKENPKRYATQFSHQGDDLGRGIIACREPRYRLKPTSHCLALVLDYSVLPFTKPIPVIDFLKQYIYGFNINEFHRFADQVKEALKELKVYRTYLQSKQRNVIAGLANSARQISFTITDLKGNAPPRDVLLVDYFRDKYNLEIRYKDIPCLDLGRNNYVPLEFCVIAERQRYPKENLDKNAEKKLRELSLAPAKVREKIICELVRAKDGPCGGGIAQNFGIAVDMNMTKVTGRVISPPELKVGVPGGRWTRIQLNNEKCDWNLVQKHVVEGKLIERWAVLDFTCSEFNCHQFITKLNGRCETLGIHMKEPLLYQAAAMSQLNNVNKISELLEGIKDRSYHKGKGHLQFILCVMATQHPGYKYLKWISETRVGIITQCCLSTNKMNDQYLALLAININAKLGGSNVELLRPLPGFESKGHVMFVGADVNHPGSKNSTNPSIAAVTASMNWPAANHYAARVRPQDPRTEKIQDFKEMCLEHLEAYVKLNKVRPDKIMIFRDGVSEGQFDMVLNEELSGLKGAFRSMNYFPTITLVVAQKRHLTRFFPETKEDGNSKGNVPTGTVVDTIVDDFSRFNFYLCSHFGSIGTSKPTHYQVLWDEHGFTSDGIQQLIYSMCFTSAQCTKPISLIPPVYYADLAAYRGRLYQEALMDWHSRASPASSSSSSSQSNTAAFDKGLYKLCANLENAMFFI</sequence>
<evidence type="ECO:0000256" key="4">
    <source>
        <dbReference type="ARBA" id="ARBA00023274"/>
    </source>
</evidence>
<evidence type="ECO:0000256" key="5">
    <source>
        <dbReference type="SAM" id="MobiDB-lite"/>
    </source>
</evidence>
<dbReference type="PANTHER" id="PTHR22891">
    <property type="entry name" value="EUKARYOTIC TRANSLATION INITIATION FACTOR 2C"/>
    <property type="match status" value="1"/>
</dbReference>
<dbReference type="InterPro" id="IPR036397">
    <property type="entry name" value="RNaseH_sf"/>
</dbReference>
<accession>A0AAV5LI39</accession>
<dbReference type="Pfam" id="PF02171">
    <property type="entry name" value="Piwi"/>
    <property type="match status" value="1"/>
</dbReference>
<dbReference type="CDD" id="cd02846">
    <property type="entry name" value="PAZ_argonaute_like"/>
    <property type="match status" value="1"/>
</dbReference>
<dbReference type="Gene3D" id="3.40.50.2300">
    <property type="match status" value="1"/>
</dbReference>
<dbReference type="Pfam" id="PF02170">
    <property type="entry name" value="PAZ"/>
    <property type="match status" value="1"/>
</dbReference>
<dbReference type="SUPFAM" id="SSF101690">
    <property type="entry name" value="PAZ domain"/>
    <property type="match status" value="1"/>
</dbReference>
<dbReference type="GO" id="GO:1990904">
    <property type="term" value="C:ribonucleoprotein complex"/>
    <property type="evidence" value="ECO:0007669"/>
    <property type="project" value="UniProtKB-KW"/>
</dbReference>
<evidence type="ECO:0000256" key="2">
    <source>
        <dbReference type="ARBA" id="ARBA00022491"/>
    </source>
</evidence>
<dbReference type="AlphaFoldDB" id="A0AAV5LI39"/>
<keyword evidence="4" id="KW-0687">Ribonucleoprotein</keyword>
<protein>
    <submittedName>
        <fullName evidence="8">Uncharacterized protein</fullName>
    </submittedName>
</protein>
<dbReference type="GO" id="GO:0003723">
    <property type="term" value="F:RNA binding"/>
    <property type="evidence" value="ECO:0007669"/>
    <property type="project" value="InterPro"/>
</dbReference>
<dbReference type="EMBL" id="BPVZ01000119">
    <property type="protein sequence ID" value="GKV36842.1"/>
    <property type="molecule type" value="Genomic_DNA"/>
</dbReference>
<dbReference type="Gene3D" id="2.170.260.10">
    <property type="entry name" value="paz domain"/>
    <property type="match status" value="1"/>
</dbReference>
<evidence type="ECO:0000256" key="3">
    <source>
        <dbReference type="ARBA" id="ARBA00023158"/>
    </source>
</evidence>
<keyword evidence="2" id="KW-0678">Repressor</keyword>
<feature type="domain" description="PAZ" evidence="6">
    <location>
        <begin position="223"/>
        <end position="334"/>
    </location>
</feature>
<dbReference type="InterPro" id="IPR045246">
    <property type="entry name" value="Piwi_ago-like"/>
</dbReference>
<proteinExistence type="inferred from homology"/>
<evidence type="ECO:0000313" key="9">
    <source>
        <dbReference type="Proteomes" id="UP001054252"/>
    </source>
</evidence>
<feature type="domain" description="Piwi" evidence="7">
    <location>
        <begin position="514"/>
        <end position="811"/>
    </location>
</feature>
<name>A0AAV5LI39_9ROSI</name>
<dbReference type="InterPro" id="IPR012337">
    <property type="entry name" value="RNaseH-like_sf"/>
</dbReference>
<evidence type="ECO:0000256" key="1">
    <source>
        <dbReference type="ARBA" id="ARBA00008201"/>
    </source>
</evidence>
<organism evidence="8 9">
    <name type="scientific">Rubroshorea leprosula</name>
    <dbReference type="NCBI Taxonomy" id="152421"/>
    <lineage>
        <taxon>Eukaryota</taxon>
        <taxon>Viridiplantae</taxon>
        <taxon>Streptophyta</taxon>
        <taxon>Embryophyta</taxon>
        <taxon>Tracheophyta</taxon>
        <taxon>Spermatophyta</taxon>
        <taxon>Magnoliopsida</taxon>
        <taxon>eudicotyledons</taxon>
        <taxon>Gunneridae</taxon>
        <taxon>Pentapetalae</taxon>
        <taxon>rosids</taxon>
        <taxon>malvids</taxon>
        <taxon>Malvales</taxon>
        <taxon>Dipterocarpaceae</taxon>
        <taxon>Rubroshorea</taxon>
    </lineage>
</organism>
<dbReference type="InterPro" id="IPR032474">
    <property type="entry name" value="Argonaute_N"/>
</dbReference>
<keyword evidence="9" id="KW-1185">Reference proteome</keyword>
<keyword evidence="3" id="KW-0943">RNA-mediated gene silencing</keyword>
<dbReference type="Pfam" id="PF16486">
    <property type="entry name" value="ArgoN"/>
    <property type="match status" value="1"/>
</dbReference>
<dbReference type="GO" id="GO:0031047">
    <property type="term" value="P:regulatory ncRNA-mediated gene silencing"/>
    <property type="evidence" value="ECO:0007669"/>
    <property type="project" value="UniProtKB-KW"/>
</dbReference>
<gene>
    <name evidence="8" type="ORF">SLEP1_g44931</name>
</gene>
<evidence type="ECO:0000313" key="8">
    <source>
        <dbReference type="EMBL" id="GKV36842.1"/>
    </source>
</evidence>
<dbReference type="PROSITE" id="PS50822">
    <property type="entry name" value="PIWI"/>
    <property type="match status" value="1"/>
</dbReference>
<dbReference type="Gene3D" id="3.30.420.10">
    <property type="entry name" value="Ribonuclease H-like superfamily/Ribonuclease H"/>
    <property type="match status" value="1"/>
</dbReference>
<dbReference type="InterPro" id="IPR003165">
    <property type="entry name" value="Piwi"/>
</dbReference>
<dbReference type="Proteomes" id="UP001054252">
    <property type="component" value="Unassembled WGS sequence"/>
</dbReference>
<reference evidence="8 9" key="1">
    <citation type="journal article" date="2021" name="Commun. Biol.">
        <title>The genome of Shorea leprosula (Dipterocarpaceae) highlights the ecological relevance of drought in aseasonal tropical rainforests.</title>
        <authorList>
            <person name="Ng K.K.S."/>
            <person name="Kobayashi M.J."/>
            <person name="Fawcett J.A."/>
            <person name="Hatakeyama M."/>
            <person name="Paape T."/>
            <person name="Ng C.H."/>
            <person name="Ang C.C."/>
            <person name="Tnah L.H."/>
            <person name="Lee C.T."/>
            <person name="Nishiyama T."/>
            <person name="Sese J."/>
            <person name="O'Brien M.J."/>
            <person name="Copetti D."/>
            <person name="Mohd Noor M.I."/>
            <person name="Ong R.C."/>
            <person name="Putra M."/>
            <person name="Sireger I.Z."/>
            <person name="Indrioko S."/>
            <person name="Kosugi Y."/>
            <person name="Izuno A."/>
            <person name="Isagi Y."/>
            <person name="Lee S.L."/>
            <person name="Shimizu K.K."/>
        </authorList>
    </citation>
    <scope>NUCLEOTIDE SEQUENCE [LARGE SCALE GENOMIC DNA]</scope>
    <source>
        <strain evidence="8">214</strain>
    </source>
</reference>
<dbReference type="GO" id="GO:0051607">
    <property type="term" value="P:defense response to virus"/>
    <property type="evidence" value="ECO:0007669"/>
    <property type="project" value="UniProtKB-ARBA"/>
</dbReference>
<comment type="similarity">
    <text evidence="1">Belongs to the argonaute family. Ago subfamily.</text>
</comment>
<dbReference type="SMART" id="SM00950">
    <property type="entry name" value="Piwi"/>
    <property type="match status" value="1"/>
</dbReference>
<dbReference type="PROSITE" id="PS50821">
    <property type="entry name" value="PAZ"/>
    <property type="match status" value="1"/>
</dbReference>
<dbReference type="InterPro" id="IPR036085">
    <property type="entry name" value="PAZ_dom_sf"/>
</dbReference>
<feature type="compositionally biased region" description="Polar residues" evidence="5">
    <location>
        <begin position="1"/>
        <end position="18"/>
    </location>
</feature>
<dbReference type="InterPro" id="IPR003100">
    <property type="entry name" value="PAZ_dom"/>
</dbReference>
<feature type="region of interest" description="Disordered" evidence="5">
    <location>
        <begin position="1"/>
        <end position="23"/>
    </location>
</feature>
<evidence type="ECO:0000259" key="7">
    <source>
        <dbReference type="PROSITE" id="PS50822"/>
    </source>
</evidence>
<dbReference type="SUPFAM" id="SSF53098">
    <property type="entry name" value="Ribonuclease H-like"/>
    <property type="match status" value="1"/>
</dbReference>
<comment type="caution">
    <text evidence="8">The sequence shown here is derived from an EMBL/GenBank/DDBJ whole genome shotgun (WGS) entry which is preliminary data.</text>
</comment>